<dbReference type="OrthoDB" id="337735at2759"/>
<feature type="compositionally biased region" description="Polar residues" evidence="1">
    <location>
        <begin position="327"/>
        <end position="343"/>
    </location>
</feature>
<reference evidence="2 3" key="1">
    <citation type="submission" date="2019-03" db="EMBL/GenBank/DDBJ databases">
        <title>Single cell metagenomics reveals metabolic interactions within the superorganism composed of flagellate Streblomastix strix and complex community of Bacteroidetes bacteria on its surface.</title>
        <authorList>
            <person name="Treitli S.C."/>
            <person name="Kolisko M."/>
            <person name="Husnik F."/>
            <person name="Keeling P."/>
            <person name="Hampl V."/>
        </authorList>
    </citation>
    <scope>NUCLEOTIDE SEQUENCE [LARGE SCALE GENOMIC DNA]</scope>
    <source>
        <strain evidence="2">ST1C</strain>
    </source>
</reference>
<feature type="region of interest" description="Disordered" evidence="1">
    <location>
        <begin position="468"/>
        <end position="555"/>
    </location>
</feature>
<feature type="region of interest" description="Disordered" evidence="1">
    <location>
        <begin position="327"/>
        <end position="360"/>
    </location>
</feature>
<feature type="compositionally biased region" description="Polar residues" evidence="1">
    <location>
        <begin position="379"/>
        <end position="389"/>
    </location>
</feature>
<dbReference type="Proteomes" id="UP000324800">
    <property type="component" value="Unassembled WGS sequence"/>
</dbReference>
<proteinExistence type="predicted"/>
<feature type="compositionally biased region" description="Low complexity" evidence="1">
    <location>
        <begin position="344"/>
        <end position="355"/>
    </location>
</feature>
<comment type="caution">
    <text evidence="2">The sequence shown here is derived from an EMBL/GenBank/DDBJ whole genome shotgun (WGS) entry which is preliminary data.</text>
</comment>
<dbReference type="InterPro" id="IPR013922">
    <property type="entry name" value="Cyclin_PHO80-like"/>
</dbReference>
<dbReference type="AlphaFoldDB" id="A0A5J4W0K6"/>
<feature type="region of interest" description="Disordered" evidence="1">
    <location>
        <begin position="373"/>
        <end position="449"/>
    </location>
</feature>
<feature type="compositionally biased region" description="Polar residues" evidence="1">
    <location>
        <begin position="530"/>
        <end position="555"/>
    </location>
</feature>
<sequence length="555" mass="63034">MQYRNAGSPNTSPIEAIIQAQLPEEFVVNNESLNIISNVGDDEYYERIKEQLVHEVEKNDRPGLWVGENTSFTSPIAQTVPVDYYITSVTLAAKYLDDTFYRNSYYAEIGGLPLIELNALELEFLQMTHFGLFLETEMFYFLYDKLLHHVPLFELIPIVIKIKPYQAQIIPSPSQTLSHLHFMQTPPPQTPSPFLPQNRVHNGMGNQQHIPTRGIIPQPQPTPPQLNQQGIVRTATYSSSNNHPLVLGPKQPFSFSRATASSVSFCSTAIPITSGISTTIPKQIAVQQQNLSQHPLFPIGTNSHPTSTTSFPGASAQAFGQHTTSFTTSVSGQSGSVMTQDQMQRPNTTNQTTRRSLLEIKEPLKPRVTVIVEEDKQDNQISIQHQSDINESEEGLDEDWEEYESDEEDGIGNQSEDDEVGGARDELNDDKLNQKIRDKKKEKEKETSGIRSFLRKFACFPFLNSPKKTQKIKKRKRRKTRNNEPIAQTEQDELEKEEQSTAKNVNVQQEKQDNEEQRDDVEYDERQPLTGENRQNTSNIDEQHQQISYIKDSSQ</sequence>
<accession>A0A5J4W0K6</accession>
<evidence type="ECO:0000313" key="2">
    <source>
        <dbReference type="EMBL" id="KAA6388056.1"/>
    </source>
</evidence>
<dbReference type="GO" id="GO:0019901">
    <property type="term" value="F:protein kinase binding"/>
    <property type="evidence" value="ECO:0007669"/>
    <property type="project" value="InterPro"/>
</dbReference>
<gene>
    <name evidence="2" type="ORF">EZS28_016416</name>
</gene>
<feature type="compositionally biased region" description="Acidic residues" evidence="1">
    <location>
        <begin position="390"/>
        <end position="420"/>
    </location>
</feature>
<feature type="compositionally biased region" description="Basic and acidic residues" evidence="1">
    <location>
        <begin position="421"/>
        <end position="448"/>
    </location>
</feature>
<organism evidence="2 3">
    <name type="scientific">Streblomastix strix</name>
    <dbReference type="NCBI Taxonomy" id="222440"/>
    <lineage>
        <taxon>Eukaryota</taxon>
        <taxon>Metamonada</taxon>
        <taxon>Preaxostyla</taxon>
        <taxon>Oxymonadida</taxon>
        <taxon>Streblomastigidae</taxon>
        <taxon>Streblomastix</taxon>
    </lineage>
</organism>
<dbReference type="PANTHER" id="PTHR15615">
    <property type="match status" value="1"/>
</dbReference>
<evidence type="ECO:0000313" key="3">
    <source>
        <dbReference type="Proteomes" id="UP000324800"/>
    </source>
</evidence>
<dbReference type="PANTHER" id="PTHR15615:SF108">
    <property type="entry name" value="PROTEIN CNPPD1"/>
    <property type="match status" value="1"/>
</dbReference>
<evidence type="ECO:0000256" key="1">
    <source>
        <dbReference type="SAM" id="MobiDB-lite"/>
    </source>
</evidence>
<protein>
    <submittedName>
        <fullName evidence="2">Uncharacterized protein</fullName>
    </submittedName>
</protein>
<dbReference type="Gene3D" id="1.10.472.10">
    <property type="entry name" value="Cyclin-like"/>
    <property type="match status" value="1"/>
</dbReference>
<feature type="compositionally biased region" description="Basic residues" evidence="1">
    <location>
        <begin position="468"/>
        <end position="480"/>
    </location>
</feature>
<dbReference type="EMBL" id="SNRW01004132">
    <property type="protein sequence ID" value="KAA6388056.1"/>
    <property type="molecule type" value="Genomic_DNA"/>
</dbReference>
<name>A0A5J4W0K6_9EUKA</name>
<dbReference type="Pfam" id="PF08613">
    <property type="entry name" value="Cyclin"/>
    <property type="match status" value="1"/>
</dbReference>